<evidence type="ECO:0000313" key="2">
    <source>
        <dbReference type="Proteomes" id="UP000765509"/>
    </source>
</evidence>
<comment type="caution">
    <text evidence="1">The sequence shown here is derived from an EMBL/GenBank/DDBJ whole genome shotgun (WGS) entry which is preliminary data.</text>
</comment>
<dbReference type="AlphaFoldDB" id="A0A9Q3CB67"/>
<name>A0A9Q3CB67_9BASI</name>
<protein>
    <submittedName>
        <fullName evidence="1">Uncharacterized protein</fullName>
    </submittedName>
</protein>
<dbReference type="Proteomes" id="UP000765509">
    <property type="component" value="Unassembled WGS sequence"/>
</dbReference>
<keyword evidence="2" id="KW-1185">Reference proteome</keyword>
<evidence type="ECO:0000313" key="1">
    <source>
        <dbReference type="EMBL" id="MBW0480679.1"/>
    </source>
</evidence>
<accession>A0A9Q3CB67</accession>
<proteinExistence type="predicted"/>
<organism evidence="1 2">
    <name type="scientific">Austropuccinia psidii MF-1</name>
    <dbReference type="NCBI Taxonomy" id="1389203"/>
    <lineage>
        <taxon>Eukaryota</taxon>
        <taxon>Fungi</taxon>
        <taxon>Dikarya</taxon>
        <taxon>Basidiomycota</taxon>
        <taxon>Pucciniomycotina</taxon>
        <taxon>Pucciniomycetes</taxon>
        <taxon>Pucciniales</taxon>
        <taxon>Sphaerophragmiaceae</taxon>
        <taxon>Austropuccinia</taxon>
    </lineage>
</organism>
<gene>
    <name evidence="1" type="ORF">O181_020394</name>
</gene>
<sequence>MSLKAKDHINTIPNLWLIEPHGAIQQFGMLMLLHEMTSTPSADHLPFTMPTITHSLASAPPSNHLCQLPMLTLMHHCLCISAVAHPYISTPPPHHLCNVPFLGSCTTLSCSQFITLMLTK</sequence>
<reference evidence="1" key="1">
    <citation type="submission" date="2021-03" db="EMBL/GenBank/DDBJ databases">
        <title>Draft genome sequence of rust myrtle Austropuccinia psidii MF-1, a brazilian biotype.</title>
        <authorList>
            <person name="Quecine M.C."/>
            <person name="Pachon D.M.R."/>
            <person name="Bonatelli M.L."/>
            <person name="Correr F.H."/>
            <person name="Franceschini L.M."/>
            <person name="Leite T.F."/>
            <person name="Margarido G.R.A."/>
            <person name="Almeida C.A."/>
            <person name="Ferrarezi J.A."/>
            <person name="Labate C.A."/>
        </authorList>
    </citation>
    <scope>NUCLEOTIDE SEQUENCE</scope>
    <source>
        <strain evidence="1">MF-1</strain>
    </source>
</reference>
<dbReference type="EMBL" id="AVOT02006066">
    <property type="protein sequence ID" value="MBW0480679.1"/>
    <property type="molecule type" value="Genomic_DNA"/>
</dbReference>